<organism evidence="1 2">
    <name type="scientific">Pseudomonas laurentiana</name>
    <dbReference type="NCBI Taxonomy" id="2364649"/>
    <lineage>
        <taxon>Bacteria</taxon>
        <taxon>Pseudomonadati</taxon>
        <taxon>Pseudomonadota</taxon>
        <taxon>Gammaproteobacteria</taxon>
        <taxon>Pseudomonadales</taxon>
        <taxon>Pseudomonadaceae</taxon>
        <taxon>Pseudomonas</taxon>
    </lineage>
</organism>
<dbReference type="Proteomes" id="UP000471751">
    <property type="component" value="Unassembled WGS sequence"/>
</dbReference>
<protein>
    <submittedName>
        <fullName evidence="1">Uncharacterized protein</fullName>
    </submittedName>
</protein>
<accession>A0A6I5RUV2</accession>
<comment type="caution">
    <text evidence="1">The sequence shown here is derived from an EMBL/GenBank/DDBJ whole genome shotgun (WGS) entry which is preliminary data.</text>
</comment>
<reference evidence="1 2" key="1">
    <citation type="submission" date="2020-02" db="EMBL/GenBank/DDBJ databases">
        <title>Broccoli isolated Pseudomonas sp.</title>
        <authorList>
            <person name="Fujikawa T."/>
            <person name="Sawada H."/>
        </authorList>
    </citation>
    <scope>NUCLEOTIDE SEQUENCE [LARGE SCALE GENOMIC DNA]</scope>
    <source>
        <strain evidence="1 2">JCM 32154</strain>
    </source>
</reference>
<evidence type="ECO:0000313" key="1">
    <source>
        <dbReference type="EMBL" id="NES11994.1"/>
    </source>
</evidence>
<evidence type="ECO:0000313" key="2">
    <source>
        <dbReference type="Proteomes" id="UP000471751"/>
    </source>
</evidence>
<proteinExistence type="predicted"/>
<keyword evidence="2" id="KW-1185">Reference proteome</keyword>
<dbReference type="AlphaFoldDB" id="A0A6I5RUV2"/>
<sequence length="379" mass="41939">MTADVMANIERGYSALFVHDDPRVEALVLDGGVLQPFDSGQTATPDQCQADRNDLLLSGHLTLGAACPAFCGCCYPGLADLYRHAMAWDGGVDAVISADPLPERKRYLAWGRRVLRRAGVGLSAQVATFPRAMIDALGAVRRQQVQQWLGQPLQAQPFAGSQRPLRFIAIDDLVHQPFDEPCDVLNAFLGFHYDEHSFVLSESDCATPLLSAHLWGLRSEHVHGQPYVAGVNDYLKRARVRMQRKQMSPSLQREALAAWQGADQLAQRRQRARDLAAQAYGLSEAQLICLLFAPFVEGGKRLEQFLRRCHPGMLVALPYMHKALREQRAPEPVVQWLVSIGGLPLSTLQALYRLEAEALSPSLNHPTHGQCFGRAAAHR</sequence>
<gene>
    <name evidence="1" type="ORF">G3O07_23345</name>
</gene>
<dbReference type="EMBL" id="JAAHBT010000390">
    <property type="protein sequence ID" value="NES11994.1"/>
    <property type="molecule type" value="Genomic_DNA"/>
</dbReference>
<name>A0A6I5RUV2_9PSED</name>